<gene>
    <name evidence="2" type="ORF">CCMP2556_LOCUS11852</name>
</gene>
<organism evidence="2 3">
    <name type="scientific">Durusdinium trenchii</name>
    <dbReference type="NCBI Taxonomy" id="1381693"/>
    <lineage>
        <taxon>Eukaryota</taxon>
        <taxon>Sar</taxon>
        <taxon>Alveolata</taxon>
        <taxon>Dinophyceae</taxon>
        <taxon>Suessiales</taxon>
        <taxon>Symbiodiniaceae</taxon>
        <taxon>Durusdinium</taxon>
    </lineage>
</organism>
<feature type="region of interest" description="Disordered" evidence="1">
    <location>
        <begin position="68"/>
        <end position="117"/>
    </location>
</feature>
<sequence length="379" mass="42453">MALARLFRPTVSGRNSLRLEGPWSHARLKASATEPALRKQKSMKALSGGRDVGIHTIFLTSKTKACHPSWRPGRKRCGNSACRRSGSRARKRQPSRSKQKPDSSSGKARTMLPLVFREPSAGRWRATSWRSTRSRSWRSGEWDHNEQLADAGPQASEKGDVAAGGCKDAPDVSSPRVAPRGSIFQLDFDADTPKLSDLKKALSRASRISRRSTHVSKVEQELHEALESRSRSQSRELPELPRPMVVPVDLIEKHKLLMSMEVLDPWPPAAPGHSELQRVRRKWEGLHRKPRGSTTEVLALVEATAADLRPLRLPLLPASPKGPLVFSARLSGAHPEKDRDWAMVRRPLEEGEVDAWSERRPSHSGRDRIRFRTCSKRIP</sequence>
<name>A0ABP0JKF2_9DINO</name>
<protein>
    <submittedName>
        <fullName evidence="2">Uncharacterized protein</fullName>
    </submittedName>
</protein>
<dbReference type="Proteomes" id="UP001642484">
    <property type="component" value="Unassembled WGS sequence"/>
</dbReference>
<keyword evidence="3" id="KW-1185">Reference proteome</keyword>
<reference evidence="2 3" key="1">
    <citation type="submission" date="2024-02" db="EMBL/GenBank/DDBJ databases">
        <authorList>
            <person name="Chen Y."/>
            <person name="Shah S."/>
            <person name="Dougan E. K."/>
            <person name="Thang M."/>
            <person name="Chan C."/>
        </authorList>
    </citation>
    <scope>NUCLEOTIDE SEQUENCE [LARGE SCALE GENOMIC DNA]</scope>
</reference>
<feature type="compositionally biased region" description="Basic and acidic residues" evidence="1">
    <location>
        <begin position="138"/>
        <end position="147"/>
    </location>
</feature>
<comment type="caution">
    <text evidence="2">The sequence shown here is derived from an EMBL/GenBank/DDBJ whole genome shotgun (WGS) entry which is preliminary data.</text>
</comment>
<accession>A0ABP0JKF2</accession>
<evidence type="ECO:0000313" key="3">
    <source>
        <dbReference type="Proteomes" id="UP001642484"/>
    </source>
</evidence>
<feature type="region of interest" description="Disordered" evidence="1">
    <location>
        <begin position="135"/>
        <end position="178"/>
    </location>
</feature>
<dbReference type="EMBL" id="CAXAMN010005636">
    <property type="protein sequence ID" value="CAK9014813.1"/>
    <property type="molecule type" value="Genomic_DNA"/>
</dbReference>
<feature type="region of interest" description="Disordered" evidence="1">
    <location>
        <begin position="352"/>
        <end position="379"/>
    </location>
</feature>
<feature type="compositionally biased region" description="Basic residues" evidence="1">
    <location>
        <begin position="85"/>
        <end position="98"/>
    </location>
</feature>
<evidence type="ECO:0000256" key="1">
    <source>
        <dbReference type="SAM" id="MobiDB-lite"/>
    </source>
</evidence>
<feature type="compositionally biased region" description="Basic and acidic residues" evidence="1">
    <location>
        <begin position="356"/>
        <end position="370"/>
    </location>
</feature>
<evidence type="ECO:0000313" key="2">
    <source>
        <dbReference type="EMBL" id="CAK9014813.1"/>
    </source>
</evidence>
<proteinExistence type="predicted"/>